<reference evidence="4 5" key="1">
    <citation type="submission" date="2017-09" db="EMBL/GenBank/DDBJ databases">
        <title>Depth-based differentiation of microbial function through sediment-hosted aquifers and enrichment of novel symbionts in the deep terrestrial subsurface.</title>
        <authorList>
            <person name="Probst A.J."/>
            <person name="Ladd B."/>
            <person name="Jarett J.K."/>
            <person name="Geller-Mcgrath D.E."/>
            <person name="Sieber C.M."/>
            <person name="Emerson J.B."/>
            <person name="Anantharaman K."/>
            <person name="Thomas B.C."/>
            <person name="Malmstrom R."/>
            <person name="Stieglmeier M."/>
            <person name="Klingl A."/>
            <person name="Woyke T."/>
            <person name="Ryan C.M."/>
            <person name="Banfield J.F."/>
        </authorList>
    </citation>
    <scope>NUCLEOTIDE SEQUENCE [LARGE SCALE GENOMIC DNA]</scope>
    <source>
        <strain evidence="4">CG10_big_fil_rev_8_21_14_0_10_49_38</strain>
    </source>
</reference>
<evidence type="ECO:0000313" key="5">
    <source>
        <dbReference type="Proteomes" id="UP000230431"/>
    </source>
</evidence>
<dbReference type="PANTHER" id="PTHR43165">
    <property type="entry name" value="METALLOPHOSPHOESTERASE"/>
    <property type="match status" value="1"/>
</dbReference>
<evidence type="ECO:0000256" key="2">
    <source>
        <dbReference type="RuleBase" id="RU362039"/>
    </source>
</evidence>
<dbReference type="Proteomes" id="UP000230431">
    <property type="component" value="Unassembled WGS sequence"/>
</dbReference>
<dbReference type="Gene3D" id="3.60.21.10">
    <property type="match status" value="1"/>
</dbReference>
<evidence type="ECO:0000259" key="3">
    <source>
        <dbReference type="Pfam" id="PF12850"/>
    </source>
</evidence>
<protein>
    <recommendedName>
        <fullName evidence="2">Phosphoesterase</fullName>
        <ecNumber evidence="2">3.1.4.-</ecNumber>
    </recommendedName>
</protein>
<dbReference type="InterPro" id="IPR024654">
    <property type="entry name" value="Calcineurin-like_PHP_lpxH"/>
</dbReference>
<dbReference type="InterPro" id="IPR053193">
    <property type="entry name" value="MetalloPDE_YfcE-like"/>
</dbReference>
<dbReference type="EMBL" id="PCYK01000003">
    <property type="protein sequence ID" value="PIR46385.1"/>
    <property type="molecule type" value="Genomic_DNA"/>
</dbReference>
<evidence type="ECO:0000256" key="1">
    <source>
        <dbReference type="ARBA" id="ARBA00008950"/>
    </source>
</evidence>
<dbReference type="GO" id="GO:0016787">
    <property type="term" value="F:hydrolase activity"/>
    <property type="evidence" value="ECO:0007669"/>
    <property type="project" value="UniProtKB-UniRule"/>
</dbReference>
<dbReference type="EC" id="3.1.4.-" evidence="2"/>
<evidence type="ECO:0000313" key="4">
    <source>
        <dbReference type="EMBL" id="PIR46385.1"/>
    </source>
</evidence>
<dbReference type="NCBIfam" id="TIGR00040">
    <property type="entry name" value="yfcE"/>
    <property type="match status" value="1"/>
</dbReference>
<name>A0A2H0RKS1_9BACT</name>
<keyword evidence="2" id="KW-0479">Metal-binding</keyword>
<comment type="cofactor">
    <cofactor evidence="2">
        <name>a divalent metal cation</name>
        <dbReference type="ChEBI" id="CHEBI:60240"/>
    </cofactor>
</comment>
<dbReference type="GO" id="GO:0046872">
    <property type="term" value="F:metal ion binding"/>
    <property type="evidence" value="ECO:0007669"/>
    <property type="project" value="UniProtKB-KW"/>
</dbReference>
<dbReference type="PANTHER" id="PTHR43165:SF1">
    <property type="entry name" value="PHOSPHODIESTERASE MJ0936"/>
    <property type="match status" value="1"/>
</dbReference>
<accession>A0A2H0RKS1</accession>
<dbReference type="AlphaFoldDB" id="A0A2H0RKS1"/>
<comment type="similarity">
    <text evidence="1 2">Belongs to the metallophosphoesterase superfamily. YfcE family.</text>
</comment>
<sequence length="171" mass="19112">MWSSAAKTMKIAIIADTHDNLANLDRFFEAIAKREIEGLLHCGDVANIETLTYLTEHFSGEIKLACGNAEINREEFFDLAKQVKNLTVFDELGEWEIDGHRLAFIHKPDQTGELAETGRYDFIFHGHTHQPWIKQIGSVLIANPGALTGGTVAPTYTLFDSVTGRLELVRL</sequence>
<dbReference type="InterPro" id="IPR000979">
    <property type="entry name" value="Phosphodiesterase_MJ0936/Vps29"/>
</dbReference>
<feature type="domain" description="Calcineurin-like phosphoesterase" evidence="3">
    <location>
        <begin position="9"/>
        <end position="160"/>
    </location>
</feature>
<dbReference type="SUPFAM" id="SSF56300">
    <property type="entry name" value="Metallo-dependent phosphatases"/>
    <property type="match status" value="1"/>
</dbReference>
<dbReference type="Pfam" id="PF12850">
    <property type="entry name" value="Metallophos_2"/>
    <property type="match status" value="1"/>
</dbReference>
<gene>
    <name evidence="4" type="ORF">COV08_00435</name>
</gene>
<dbReference type="InterPro" id="IPR029052">
    <property type="entry name" value="Metallo-depent_PP-like"/>
</dbReference>
<comment type="caution">
    <text evidence="4">The sequence shown here is derived from an EMBL/GenBank/DDBJ whole genome shotgun (WGS) entry which is preliminary data.</text>
</comment>
<proteinExistence type="inferred from homology"/>
<organism evidence="4 5">
    <name type="scientific">Candidatus Vogelbacteria bacterium CG10_big_fil_rev_8_21_14_0_10_49_38</name>
    <dbReference type="NCBI Taxonomy" id="1975043"/>
    <lineage>
        <taxon>Bacteria</taxon>
        <taxon>Candidatus Vogeliibacteriota</taxon>
    </lineage>
</organism>